<evidence type="ECO:0000256" key="2">
    <source>
        <dbReference type="SAM" id="Coils"/>
    </source>
</evidence>
<keyword evidence="1" id="KW-0863">Zinc-finger</keyword>
<dbReference type="OrthoDB" id="6105938at2759"/>
<dbReference type="InterPro" id="IPR001841">
    <property type="entry name" value="Znf_RING"/>
</dbReference>
<gene>
    <name evidence="4" type="ORF">BDV98DRAFT_416465</name>
</gene>
<dbReference type="AlphaFoldDB" id="A0A5C3QMA7"/>
<evidence type="ECO:0000313" key="4">
    <source>
        <dbReference type="EMBL" id="TFL03115.1"/>
    </source>
</evidence>
<dbReference type="STRING" id="1884261.A0A5C3QMA7"/>
<dbReference type="Proteomes" id="UP000305067">
    <property type="component" value="Unassembled WGS sequence"/>
</dbReference>
<keyword evidence="5" id="KW-1185">Reference proteome</keyword>
<dbReference type="SUPFAM" id="SSF57850">
    <property type="entry name" value="RING/U-box"/>
    <property type="match status" value="1"/>
</dbReference>
<dbReference type="SMART" id="SM00184">
    <property type="entry name" value="RING"/>
    <property type="match status" value="1"/>
</dbReference>
<dbReference type="PROSITE" id="PS50089">
    <property type="entry name" value="ZF_RING_2"/>
    <property type="match status" value="1"/>
</dbReference>
<evidence type="ECO:0000313" key="5">
    <source>
        <dbReference type="Proteomes" id="UP000305067"/>
    </source>
</evidence>
<dbReference type="EMBL" id="ML178821">
    <property type="protein sequence ID" value="TFL03115.1"/>
    <property type="molecule type" value="Genomic_DNA"/>
</dbReference>
<keyword evidence="1" id="KW-0862">Zinc</keyword>
<feature type="coiled-coil region" evidence="2">
    <location>
        <begin position="156"/>
        <end position="190"/>
    </location>
</feature>
<organism evidence="4 5">
    <name type="scientific">Pterulicium gracile</name>
    <dbReference type="NCBI Taxonomy" id="1884261"/>
    <lineage>
        <taxon>Eukaryota</taxon>
        <taxon>Fungi</taxon>
        <taxon>Dikarya</taxon>
        <taxon>Basidiomycota</taxon>
        <taxon>Agaricomycotina</taxon>
        <taxon>Agaricomycetes</taxon>
        <taxon>Agaricomycetidae</taxon>
        <taxon>Agaricales</taxon>
        <taxon>Pleurotineae</taxon>
        <taxon>Pterulaceae</taxon>
        <taxon>Pterulicium</taxon>
    </lineage>
</organism>
<proteinExistence type="predicted"/>
<name>A0A5C3QMA7_9AGAR</name>
<evidence type="ECO:0000259" key="3">
    <source>
        <dbReference type="PROSITE" id="PS50089"/>
    </source>
</evidence>
<dbReference type="Pfam" id="PF14634">
    <property type="entry name" value="zf-RING_5"/>
    <property type="match status" value="1"/>
</dbReference>
<dbReference type="Gene3D" id="3.30.40.10">
    <property type="entry name" value="Zinc/RING finger domain, C3HC4 (zinc finger)"/>
    <property type="match status" value="1"/>
</dbReference>
<keyword evidence="2" id="KW-0175">Coiled coil</keyword>
<reference evidence="4 5" key="1">
    <citation type="journal article" date="2019" name="Nat. Ecol. Evol.">
        <title>Megaphylogeny resolves global patterns of mushroom evolution.</title>
        <authorList>
            <person name="Varga T."/>
            <person name="Krizsan K."/>
            <person name="Foldi C."/>
            <person name="Dima B."/>
            <person name="Sanchez-Garcia M."/>
            <person name="Sanchez-Ramirez S."/>
            <person name="Szollosi G.J."/>
            <person name="Szarkandi J.G."/>
            <person name="Papp V."/>
            <person name="Albert L."/>
            <person name="Andreopoulos W."/>
            <person name="Angelini C."/>
            <person name="Antonin V."/>
            <person name="Barry K.W."/>
            <person name="Bougher N.L."/>
            <person name="Buchanan P."/>
            <person name="Buyck B."/>
            <person name="Bense V."/>
            <person name="Catcheside P."/>
            <person name="Chovatia M."/>
            <person name="Cooper J."/>
            <person name="Damon W."/>
            <person name="Desjardin D."/>
            <person name="Finy P."/>
            <person name="Geml J."/>
            <person name="Haridas S."/>
            <person name="Hughes K."/>
            <person name="Justo A."/>
            <person name="Karasinski D."/>
            <person name="Kautmanova I."/>
            <person name="Kiss B."/>
            <person name="Kocsube S."/>
            <person name="Kotiranta H."/>
            <person name="LaButti K.M."/>
            <person name="Lechner B.E."/>
            <person name="Liimatainen K."/>
            <person name="Lipzen A."/>
            <person name="Lukacs Z."/>
            <person name="Mihaltcheva S."/>
            <person name="Morgado L.N."/>
            <person name="Niskanen T."/>
            <person name="Noordeloos M.E."/>
            <person name="Ohm R.A."/>
            <person name="Ortiz-Santana B."/>
            <person name="Ovrebo C."/>
            <person name="Racz N."/>
            <person name="Riley R."/>
            <person name="Savchenko A."/>
            <person name="Shiryaev A."/>
            <person name="Soop K."/>
            <person name="Spirin V."/>
            <person name="Szebenyi C."/>
            <person name="Tomsovsky M."/>
            <person name="Tulloss R.E."/>
            <person name="Uehling J."/>
            <person name="Grigoriev I.V."/>
            <person name="Vagvolgyi C."/>
            <person name="Papp T."/>
            <person name="Martin F.M."/>
            <person name="Miettinen O."/>
            <person name="Hibbett D.S."/>
            <person name="Nagy L.G."/>
        </authorList>
    </citation>
    <scope>NUCLEOTIDE SEQUENCE [LARGE SCALE GENOMIC DNA]</scope>
    <source>
        <strain evidence="4 5">CBS 309.79</strain>
    </source>
</reference>
<dbReference type="InterPro" id="IPR013083">
    <property type="entry name" value="Znf_RING/FYVE/PHD"/>
</dbReference>
<feature type="domain" description="RING-type" evidence="3">
    <location>
        <begin position="10"/>
        <end position="55"/>
    </location>
</feature>
<sequence>MLDYFGTSSCDVCFRSFSGVAAPEVSSTVLVLSCGHTFCEICSDTISSALCPVCQTTFDPDSTQELVAHHPDGCLKPAPGQWMLTTMQQAARLEDALETISQHGCAEAQVYSIIHECFSFLREQPGLLFRDLQTSARLMVHLVKHQKAAQERIITERNLKNKIRQLSGEKAELRKRLAEVEVEKEAEIAIALASDADLKEYSLNLRQQYNLLHQ</sequence>
<dbReference type="GO" id="GO:0008270">
    <property type="term" value="F:zinc ion binding"/>
    <property type="evidence" value="ECO:0007669"/>
    <property type="project" value="UniProtKB-KW"/>
</dbReference>
<accession>A0A5C3QMA7</accession>
<keyword evidence="1" id="KW-0479">Metal-binding</keyword>
<protein>
    <recommendedName>
        <fullName evidence="3">RING-type domain-containing protein</fullName>
    </recommendedName>
</protein>
<evidence type="ECO:0000256" key="1">
    <source>
        <dbReference type="PROSITE-ProRule" id="PRU00175"/>
    </source>
</evidence>